<dbReference type="Pfam" id="PF01032">
    <property type="entry name" value="FecCD"/>
    <property type="match status" value="1"/>
</dbReference>
<comment type="similarity">
    <text evidence="2">Belongs to the binding-protein-dependent transport system permease family. FecCD subfamily.</text>
</comment>
<evidence type="ECO:0000313" key="10">
    <source>
        <dbReference type="Proteomes" id="UP000460221"/>
    </source>
</evidence>
<dbReference type="GO" id="GO:0022857">
    <property type="term" value="F:transmembrane transporter activity"/>
    <property type="evidence" value="ECO:0007669"/>
    <property type="project" value="InterPro"/>
</dbReference>
<sequence length="352" mass="35708">MTAVLTRPGAQSEVQQVRTAQRALHRRHRIAVGCLGTVLLALLIAAMFVGSLPLGPAAVWSGLTGTADENTVYSVRSLRVPRALTAVLVGIALGASGVIFQSLARNVLASPDILGITAGGSLGAVLVLVYTTGSTVLIACGALGGAAVVALLVVALSARRGLSPYRLVLVGIGVQVLCDAALTLVLTSRRMEEVENLSRWLVGSLNVRNWTHVLWAVVALAVLLPVLAGTARTLAVLQLGDAMASGLGAATGRARLVLVMVGAALAATAVAVAGPISMLAFVAPPLARWLTGRPLPILASALTGAVLLLAADLAGRVLFGELVLPVGVTTGLIGGPYLILLLVRANRVGSGG</sequence>
<evidence type="ECO:0000256" key="3">
    <source>
        <dbReference type="ARBA" id="ARBA00022448"/>
    </source>
</evidence>
<accession>A0A7K1FGM5</accession>
<evidence type="ECO:0000313" key="9">
    <source>
        <dbReference type="EMBL" id="MTD13277.1"/>
    </source>
</evidence>
<dbReference type="GO" id="GO:0033214">
    <property type="term" value="P:siderophore-iron import into cell"/>
    <property type="evidence" value="ECO:0007669"/>
    <property type="project" value="TreeGrafter"/>
</dbReference>
<feature type="transmembrane region" description="Helical" evidence="8">
    <location>
        <begin position="295"/>
        <end position="315"/>
    </location>
</feature>
<feature type="transmembrane region" description="Helical" evidence="8">
    <location>
        <begin position="213"/>
        <end position="235"/>
    </location>
</feature>
<dbReference type="Gene3D" id="1.10.3470.10">
    <property type="entry name" value="ABC transporter involved in vitamin B12 uptake, BtuC"/>
    <property type="match status" value="1"/>
</dbReference>
<dbReference type="InterPro" id="IPR000522">
    <property type="entry name" value="ABC_transptr_permease_BtuC"/>
</dbReference>
<dbReference type="SUPFAM" id="SSF81345">
    <property type="entry name" value="ABC transporter involved in vitamin B12 uptake, BtuC"/>
    <property type="match status" value="1"/>
</dbReference>
<dbReference type="PANTHER" id="PTHR30472">
    <property type="entry name" value="FERRIC ENTEROBACTIN TRANSPORT SYSTEM PERMEASE PROTEIN"/>
    <property type="match status" value="1"/>
</dbReference>
<evidence type="ECO:0000256" key="5">
    <source>
        <dbReference type="ARBA" id="ARBA00022692"/>
    </source>
</evidence>
<dbReference type="CDD" id="cd06550">
    <property type="entry name" value="TM_ABC_iron-siderophores_like"/>
    <property type="match status" value="1"/>
</dbReference>
<evidence type="ECO:0000256" key="2">
    <source>
        <dbReference type="ARBA" id="ARBA00007935"/>
    </source>
</evidence>
<keyword evidence="5 8" id="KW-0812">Transmembrane</keyword>
<organism evidence="9 10">
    <name type="scientific">Nakamurella alba</name>
    <dbReference type="NCBI Taxonomy" id="2665158"/>
    <lineage>
        <taxon>Bacteria</taxon>
        <taxon>Bacillati</taxon>
        <taxon>Actinomycetota</taxon>
        <taxon>Actinomycetes</taxon>
        <taxon>Nakamurellales</taxon>
        <taxon>Nakamurellaceae</taxon>
        <taxon>Nakamurella</taxon>
    </lineage>
</organism>
<comment type="caution">
    <text evidence="9">The sequence shown here is derived from an EMBL/GenBank/DDBJ whole genome shotgun (WGS) entry which is preliminary data.</text>
</comment>
<evidence type="ECO:0000256" key="7">
    <source>
        <dbReference type="ARBA" id="ARBA00023136"/>
    </source>
</evidence>
<reference evidence="9 10" key="1">
    <citation type="submission" date="2019-11" db="EMBL/GenBank/DDBJ databases">
        <authorList>
            <person name="Jiang L.-Q."/>
        </authorList>
    </citation>
    <scope>NUCLEOTIDE SEQUENCE [LARGE SCALE GENOMIC DNA]</scope>
    <source>
        <strain evidence="9 10">YIM 132087</strain>
    </source>
</reference>
<keyword evidence="3" id="KW-0813">Transport</keyword>
<dbReference type="PANTHER" id="PTHR30472:SF24">
    <property type="entry name" value="FERRIC ENTEROBACTIN TRANSPORT SYSTEM PERMEASE PROTEIN FEPG"/>
    <property type="match status" value="1"/>
</dbReference>
<gene>
    <name evidence="9" type="ORF">GIS00_04855</name>
</gene>
<feature type="transmembrane region" description="Helical" evidence="8">
    <location>
        <begin position="113"/>
        <end position="130"/>
    </location>
</feature>
<dbReference type="GO" id="GO:0005886">
    <property type="term" value="C:plasma membrane"/>
    <property type="evidence" value="ECO:0007669"/>
    <property type="project" value="UniProtKB-SubCell"/>
</dbReference>
<evidence type="ECO:0000256" key="8">
    <source>
        <dbReference type="SAM" id="Phobius"/>
    </source>
</evidence>
<protein>
    <submittedName>
        <fullName evidence="9">Iron chelate uptake ABC transporter family permease subunit</fullName>
    </submittedName>
</protein>
<feature type="transmembrane region" description="Helical" evidence="8">
    <location>
        <begin position="256"/>
        <end position="283"/>
    </location>
</feature>
<dbReference type="EMBL" id="WLYK01000001">
    <property type="protein sequence ID" value="MTD13277.1"/>
    <property type="molecule type" value="Genomic_DNA"/>
</dbReference>
<keyword evidence="10" id="KW-1185">Reference proteome</keyword>
<keyword evidence="4" id="KW-1003">Cell membrane</keyword>
<evidence type="ECO:0000256" key="1">
    <source>
        <dbReference type="ARBA" id="ARBA00004651"/>
    </source>
</evidence>
<comment type="subcellular location">
    <subcellularLocation>
        <location evidence="1">Cell membrane</location>
        <topology evidence="1">Multi-pass membrane protein</topology>
    </subcellularLocation>
</comment>
<name>A0A7K1FGM5_9ACTN</name>
<feature type="transmembrane region" description="Helical" evidence="8">
    <location>
        <begin position="167"/>
        <end position="187"/>
    </location>
</feature>
<feature type="transmembrane region" description="Helical" evidence="8">
    <location>
        <begin position="136"/>
        <end position="155"/>
    </location>
</feature>
<evidence type="ECO:0000256" key="6">
    <source>
        <dbReference type="ARBA" id="ARBA00022989"/>
    </source>
</evidence>
<feature type="transmembrane region" description="Helical" evidence="8">
    <location>
        <begin position="83"/>
        <end position="101"/>
    </location>
</feature>
<evidence type="ECO:0000256" key="4">
    <source>
        <dbReference type="ARBA" id="ARBA00022475"/>
    </source>
</evidence>
<feature type="transmembrane region" description="Helical" evidence="8">
    <location>
        <begin position="322"/>
        <end position="343"/>
    </location>
</feature>
<dbReference type="RefSeq" id="WP_154767165.1">
    <property type="nucleotide sequence ID" value="NZ_WLYK01000001.1"/>
</dbReference>
<keyword evidence="6 8" id="KW-1133">Transmembrane helix</keyword>
<feature type="transmembrane region" description="Helical" evidence="8">
    <location>
        <begin position="30"/>
        <end position="52"/>
    </location>
</feature>
<dbReference type="Proteomes" id="UP000460221">
    <property type="component" value="Unassembled WGS sequence"/>
</dbReference>
<keyword evidence="7 8" id="KW-0472">Membrane</keyword>
<proteinExistence type="inferred from homology"/>
<dbReference type="InterPro" id="IPR037294">
    <property type="entry name" value="ABC_BtuC-like"/>
</dbReference>
<dbReference type="AlphaFoldDB" id="A0A7K1FGM5"/>